<name>A0A7W3JRK1_9MICO</name>
<accession>A0A7W3JRK1</accession>
<evidence type="ECO:0000313" key="1">
    <source>
        <dbReference type="EMBL" id="MBA8817666.1"/>
    </source>
</evidence>
<reference evidence="1 2" key="1">
    <citation type="submission" date="2020-07" db="EMBL/GenBank/DDBJ databases">
        <title>Sequencing the genomes of 1000 actinobacteria strains.</title>
        <authorList>
            <person name="Klenk H.-P."/>
        </authorList>
    </citation>
    <scope>NUCLEOTIDE SEQUENCE [LARGE SCALE GENOMIC DNA]</scope>
    <source>
        <strain evidence="1 2">DSM 27576</strain>
    </source>
</reference>
<comment type="caution">
    <text evidence="1">The sequence shown here is derived from an EMBL/GenBank/DDBJ whole genome shotgun (WGS) entry which is preliminary data.</text>
</comment>
<dbReference type="AlphaFoldDB" id="A0A7W3JRK1"/>
<dbReference type="RefSeq" id="WP_167045990.1">
    <property type="nucleotide sequence ID" value="NZ_JAAOZB010000001.1"/>
</dbReference>
<dbReference type="EMBL" id="JACGWY010000009">
    <property type="protein sequence ID" value="MBA8817666.1"/>
    <property type="molecule type" value="Genomic_DNA"/>
</dbReference>
<evidence type="ECO:0000313" key="2">
    <source>
        <dbReference type="Proteomes" id="UP000526083"/>
    </source>
</evidence>
<gene>
    <name evidence="1" type="ORF">FHX48_002771</name>
</gene>
<sequence>MASHAQIAAALGVSVDGVADFDISDGSEPFVAAVGGMSCAWTARKSGMALAVLP</sequence>
<dbReference type="Proteomes" id="UP000526083">
    <property type="component" value="Unassembled WGS sequence"/>
</dbReference>
<keyword evidence="2" id="KW-1185">Reference proteome</keyword>
<proteinExistence type="predicted"/>
<protein>
    <submittedName>
        <fullName evidence="1">Uncharacterized protein</fullName>
    </submittedName>
</protein>
<organism evidence="1 2">
    <name type="scientific">Microbacterium halimionae</name>
    <dbReference type="NCBI Taxonomy" id="1526413"/>
    <lineage>
        <taxon>Bacteria</taxon>
        <taxon>Bacillati</taxon>
        <taxon>Actinomycetota</taxon>
        <taxon>Actinomycetes</taxon>
        <taxon>Micrococcales</taxon>
        <taxon>Microbacteriaceae</taxon>
        <taxon>Microbacterium</taxon>
    </lineage>
</organism>